<dbReference type="PANTHER" id="PTHR11022:SF41">
    <property type="entry name" value="PEPTIDOGLYCAN-RECOGNITION PROTEIN LC-RELATED"/>
    <property type="match status" value="1"/>
</dbReference>
<evidence type="ECO:0000259" key="3">
    <source>
        <dbReference type="SMART" id="SM00701"/>
    </source>
</evidence>
<proteinExistence type="inferred from homology"/>
<dbReference type="SUPFAM" id="SSF55846">
    <property type="entry name" value="N-acetylmuramoyl-L-alanine amidase-like"/>
    <property type="match status" value="1"/>
</dbReference>
<dbReference type="GO" id="GO:0008270">
    <property type="term" value="F:zinc ion binding"/>
    <property type="evidence" value="ECO:0007669"/>
    <property type="project" value="InterPro"/>
</dbReference>
<comment type="similarity">
    <text evidence="1">Belongs to the N-acetylmuramoyl-L-alanine amidase 2 family.</text>
</comment>
<evidence type="ECO:0000313" key="4">
    <source>
        <dbReference type="EMBL" id="ASJ24137.1"/>
    </source>
</evidence>
<evidence type="ECO:0000259" key="2">
    <source>
        <dbReference type="SMART" id="SM00644"/>
    </source>
</evidence>
<dbReference type="RefSeq" id="WP_088860540.1">
    <property type="nucleotide sequence ID" value="NZ_CP022115.1"/>
</dbReference>
<accession>A0A248LHB4</accession>
<dbReference type="EMBL" id="CP022115">
    <property type="protein sequence ID" value="ASJ24137.1"/>
    <property type="molecule type" value="Genomic_DNA"/>
</dbReference>
<dbReference type="PROSITE" id="PS00018">
    <property type="entry name" value="EF_HAND_1"/>
    <property type="match status" value="1"/>
</dbReference>
<dbReference type="Pfam" id="PF01510">
    <property type="entry name" value="Amidase_2"/>
    <property type="match status" value="1"/>
</dbReference>
<dbReference type="SMART" id="SM00701">
    <property type="entry name" value="PGRP"/>
    <property type="match status" value="1"/>
</dbReference>
<gene>
    <name evidence="4" type="ORF">LHGZ1_1306</name>
</gene>
<name>A0A248LHB4_9NEIS</name>
<dbReference type="OrthoDB" id="8754850at2"/>
<dbReference type="CDD" id="cd06583">
    <property type="entry name" value="PGRP"/>
    <property type="match status" value="1"/>
</dbReference>
<dbReference type="InterPro" id="IPR006619">
    <property type="entry name" value="PGRP_domain_met/bac"/>
</dbReference>
<dbReference type="Gene3D" id="3.40.80.10">
    <property type="entry name" value="Peptidoglycan recognition protein-like"/>
    <property type="match status" value="1"/>
</dbReference>
<protein>
    <submittedName>
        <fullName evidence="4">N-acetylmuramoyl-L-alanine amidase</fullName>
    </submittedName>
</protein>
<sequence>MSRTISLIVIHCAATANGKQLGKGGNKTAAATIDVWHSARGFRRADATRKTYNPALYSIGYHYVIDTDGRKETGRGLDEIGAHAAGHNKNSIGICMVGTDRFTRAQFDALGALVRALKARYPAARICGHRDLSPDLNGDGVIQPREWTKTCPGFTVADWLDAGMQPLAGHLVE</sequence>
<feature type="domain" description="N-acetylmuramoyl-L-alanine amidase" evidence="2">
    <location>
        <begin position="1"/>
        <end position="141"/>
    </location>
</feature>
<dbReference type="InterPro" id="IPR015510">
    <property type="entry name" value="PGRP"/>
</dbReference>
<dbReference type="InterPro" id="IPR018247">
    <property type="entry name" value="EF_Hand_1_Ca_BS"/>
</dbReference>
<feature type="domain" description="Peptidoglycan recognition protein family" evidence="3">
    <location>
        <begin position="6"/>
        <end position="133"/>
    </location>
</feature>
<dbReference type="SMART" id="SM00644">
    <property type="entry name" value="Ami_2"/>
    <property type="match status" value="1"/>
</dbReference>
<dbReference type="Proteomes" id="UP000197424">
    <property type="component" value="Chromosome"/>
</dbReference>
<reference evidence="5" key="1">
    <citation type="submission" date="2017-06" db="EMBL/GenBank/DDBJ databases">
        <title>Whole genome sequence of Laribacter hongkongensis LHGZ1.</title>
        <authorList>
            <person name="Chen D."/>
            <person name="Wu H."/>
            <person name="Chen J."/>
        </authorList>
    </citation>
    <scope>NUCLEOTIDE SEQUENCE [LARGE SCALE GENOMIC DNA]</scope>
    <source>
        <strain evidence="5">LHGZ1</strain>
    </source>
</reference>
<organism evidence="4 5">
    <name type="scientific">Laribacter hongkongensis</name>
    <dbReference type="NCBI Taxonomy" id="168471"/>
    <lineage>
        <taxon>Bacteria</taxon>
        <taxon>Pseudomonadati</taxon>
        <taxon>Pseudomonadota</taxon>
        <taxon>Betaproteobacteria</taxon>
        <taxon>Neisseriales</taxon>
        <taxon>Aquaspirillaceae</taxon>
        <taxon>Laribacter</taxon>
    </lineage>
</organism>
<evidence type="ECO:0000256" key="1">
    <source>
        <dbReference type="ARBA" id="ARBA00007553"/>
    </source>
</evidence>
<dbReference type="InterPro" id="IPR036505">
    <property type="entry name" value="Amidase/PGRP_sf"/>
</dbReference>
<dbReference type="InterPro" id="IPR002502">
    <property type="entry name" value="Amidase_domain"/>
</dbReference>
<dbReference type="AlphaFoldDB" id="A0A248LHB4"/>
<dbReference type="PANTHER" id="PTHR11022">
    <property type="entry name" value="PEPTIDOGLYCAN RECOGNITION PROTEIN"/>
    <property type="match status" value="1"/>
</dbReference>
<evidence type="ECO:0000313" key="5">
    <source>
        <dbReference type="Proteomes" id="UP000197424"/>
    </source>
</evidence>
<dbReference type="GO" id="GO:0009253">
    <property type="term" value="P:peptidoglycan catabolic process"/>
    <property type="evidence" value="ECO:0007669"/>
    <property type="project" value="InterPro"/>
</dbReference>
<dbReference type="GO" id="GO:0008745">
    <property type="term" value="F:N-acetylmuramoyl-L-alanine amidase activity"/>
    <property type="evidence" value="ECO:0007669"/>
    <property type="project" value="InterPro"/>
</dbReference>